<evidence type="ECO:0008006" key="3">
    <source>
        <dbReference type="Google" id="ProtNLM"/>
    </source>
</evidence>
<dbReference type="InterPro" id="IPR011004">
    <property type="entry name" value="Trimer_LpxA-like_sf"/>
</dbReference>
<gene>
    <name evidence="1" type="ORF">NAG76_03635</name>
</gene>
<reference evidence="1" key="1">
    <citation type="submission" date="2022-05" db="EMBL/GenBank/DDBJ databases">
        <title>Novel bacterial taxa in a minimal lignocellulolytic consortium and its capacity to transform plastics disclosed by genome-resolved metagenomics.</title>
        <authorList>
            <person name="Rodriguez C.A.D."/>
            <person name="Diaz-Garcia L."/>
            <person name="Herrera K."/>
            <person name="Tarazona N.A."/>
            <person name="Sproer C."/>
            <person name="Overmann J."/>
            <person name="Jimenez D.J."/>
        </authorList>
    </citation>
    <scope>NUCLEOTIDE SEQUENCE</scope>
    <source>
        <strain evidence="1">MAG5</strain>
    </source>
</reference>
<dbReference type="SUPFAM" id="SSF51161">
    <property type="entry name" value="Trimeric LpxA-like enzymes"/>
    <property type="match status" value="1"/>
</dbReference>
<dbReference type="AlphaFoldDB" id="A0A9J6ZH41"/>
<evidence type="ECO:0000313" key="2">
    <source>
        <dbReference type="Proteomes" id="UP001056756"/>
    </source>
</evidence>
<accession>A0A9J6ZH41</accession>
<dbReference type="KEGG" id="plig:NAG76_03635"/>
<organism evidence="1 2">
    <name type="scientific">Candidatus Pristimantibacillus lignocellulolyticus</name>
    <dbReference type="NCBI Taxonomy" id="2994561"/>
    <lineage>
        <taxon>Bacteria</taxon>
        <taxon>Bacillati</taxon>
        <taxon>Bacillota</taxon>
        <taxon>Bacilli</taxon>
        <taxon>Bacillales</taxon>
        <taxon>Paenibacillaceae</taxon>
        <taxon>Candidatus Pristimantibacillus</taxon>
    </lineage>
</organism>
<evidence type="ECO:0000313" key="1">
    <source>
        <dbReference type="EMBL" id="URN95364.1"/>
    </source>
</evidence>
<proteinExistence type="predicted"/>
<dbReference type="EMBL" id="CP097899">
    <property type="protein sequence ID" value="URN95364.1"/>
    <property type="molecule type" value="Genomic_DNA"/>
</dbReference>
<dbReference type="Proteomes" id="UP001056756">
    <property type="component" value="Chromosome"/>
</dbReference>
<name>A0A9J6ZH41_9BACL</name>
<dbReference type="Gene3D" id="2.160.10.10">
    <property type="entry name" value="Hexapeptide repeat proteins"/>
    <property type="match status" value="1"/>
</dbReference>
<sequence length="231" mass="26085">MKVSLTNVQLKQYVSQQLNHFFPDDKSYSEDQLFELALQRALERTEYCFQHIALPAFHQDGITKFSHLHSDQYTLFLWFLSNEVWKGYEDTELASKLFYLNKILNGVLCMYDAGMPNIFLIVHGGGVVLGKAQYDDFFVCYQGCTVGAIEGEYPVLGKGVAMAPHSSIIGQCYVGNRVTIGNQALLRNTNLPSNSLYLCDIKTGAHRKQTSTSSWAQQFFNVPIRSDSKKA</sequence>
<protein>
    <recommendedName>
        <fullName evidence="3">Serine O-acetyltransferase</fullName>
    </recommendedName>
</protein>